<dbReference type="PANTHER" id="PTHR12555:SF13">
    <property type="entry name" value="UBIQUITIN RECOGNITION FACTOR IN ER-ASSOCIATED DEGRADATION PROTEIN 1"/>
    <property type="match status" value="1"/>
</dbReference>
<accession>D8TKQ1</accession>
<dbReference type="InterPro" id="IPR055417">
    <property type="entry name" value="UFD1_N1"/>
</dbReference>
<organism evidence="6">
    <name type="scientific">Volvox carteri f. nagariensis</name>
    <dbReference type="NCBI Taxonomy" id="3068"/>
    <lineage>
        <taxon>Eukaryota</taxon>
        <taxon>Viridiplantae</taxon>
        <taxon>Chlorophyta</taxon>
        <taxon>core chlorophytes</taxon>
        <taxon>Chlorophyceae</taxon>
        <taxon>CS clade</taxon>
        <taxon>Chlamydomonadales</taxon>
        <taxon>Volvocaceae</taxon>
        <taxon>Volvox</taxon>
    </lineage>
</organism>
<dbReference type="OrthoDB" id="422728at2759"/>
<dbReference type="EMBL" id="GL378325">
    <property type="protein sequence ID" value="EFJ51924.1"/>
    <property type="molecule type" value="Genomic_DNA"/>
</dbReference>
<name>D8TKQ1_VOLCA</name>
<dbReference type="GO" id="GO:0006511">
    <property type="term" value="P:ubiquitin-dependent protein catabolic process"/>
    <property type="evidence" value="ECO:0007669"/>
    <property type="project" value="InterPro"/>
</dbReference>
<dbReference type="RefSeq" id="XP_002946698.1">
    <property type="nucleotide sequence ID" value="XM_002946652.1"/>
</dbReference>
<dbReference type="PROSITE" id="PS50033">
    <property type="entry name" value="UBX"/>
    <property type="match status" value="1"/>
</dbReference>
<feature type="domain" description="UBX" evidence="4">
    <location>
        <begin position="311"/>
        <end position="393"/>
    </location>
</feature>
<dbReference type="CDD" id="cd01767">
    <property type="entry name" value="UBX"/>
    <property type="match status" value="1"/>
</dbReference>
<evidence type="ECO:0000259" key="4">
    <source>
        <dbReference type="PROSITE" id="PS50033"/>
    </source>
</evidence>
<dbReference type="SMART" id="SM00166">
    <property type="entry name" value="UBX"/>
    <property type="match status" value="1"/>
</dbReference>
<dbReference type="Proteomes" id="UP000001058">
    <property type="component" value="Unassembled WGS sequence"/>
</dbReference>
<dbReference type="AlphaFoldDB" id="D8TKQ1"/>
<keyword evidence="6" id="KW-1185">Reference proteome</keyword>
<keyword evidence="2" id="KW-0833">Ubl conjugation pathway</keyword>
<dbReference type="Gene3D" id="3.10.20.90">
    <property type="entry name" value="Phosphatidylinositol 3-kinase Catalytic Subunit, Chain A, domain 1"/>
    <property type="match status" value="1"/>
</dbReference>
<dbReference type="InterPro" id="IPR042299">
    <property type="entry name" value="Ufd1-like_Nn"/>
</dbReference>
<gene>
    <name evidence="5" type="ORF">VOLCADRAFT_86921</name>
</gene>
<dbReference type="InterPro" id="IPR004854">
    <property type="entry name" value="Ufd1-like"/>
</dbReference>
<sequence>VLEAEFEEREHNKGVFLRVELQALPADESVVQAKGVKRSKDKLILPPSVGSALLAQDASKNGALLFQVALPAAAAATAATAAGSGQAPAPFTSTTTATASNSAAGRTHAGVLEFTAPEGTVLLPRKVVHSLYGSLDAQPSGTVIVSYRRLEKGTYVRLQPMSHGFHEALGEGLRETLEEELLGHSTLSEGDWVTVVHGGRDWPLRVQELQPSNAVSVIDVDIAADVVPSLEAEEYLRRWEEEQRRQQERLAQLAAERLAREAAEAAERAAREAAEAAAAEAAATAAAAARERLAAALPPEPEAPSSSSSGPAIAVTTCAFSLPDGTRITRRFAAGTQVQTLFDFVDSRGAGGWHRGSYQLVTRMPRRVIGPEAAGAGLTLRDLGLGNSEAFLLEALAVPAAAAAPMEVDGAAKGMATA</sequence>
<evidence type="ECO:0000313" key="6">
    <source>
        <dbReference type="Proteomes" id="UP000001058"/>
    </source>
</evidence>
<dbReference type="Gene3D" id="3.10.330.10">
    <property type="match status" value="1"/>
</dbReference>
<dbReference type="eggNOG" id="KOG1816">
    <property type="taxonomic scope" value="Eukaryota"/>
</dbReference>
<dbReference type="eggNOG" id="KOG1363">
    <property type="taxonomic scope" value="Eukaryota"/>
</dbReference>
<dbReference type="Pfam" id="PF00789">
    <property type="entry name" value="UBX"/>
    <property type="match status" value="1"/>
</dbReference>
<dbReference type="PANTHER" id="PTHR12555">
    <property type="entry name" value="UBIQUITIN FUSION DEGRADATON PROTEIN 1"/>
    <property type="match status" value="1"/>
</dbReference>
<evidence type="ECO:0000256" key="3">
    <source>
        <dbReference type="SAM" id="Coils"/>
    </source>
</evidence>
<dbReference type="InParanoid" id="D8TKQ1"/>
<dbReference type="KEGG" id="vcn:VOLCADRAFT_86921"/>
<dbReference type="GO" id="GO:0031593">
    <property type="term" value="F:polyubiquitin modification-dependent protein binding"/>
    <property type="evidence" value="ECO:0007669"/>
    <property type="project" value="TreeGrafter"/>
</dbReference>
<dbReference type="GO" id="GO:0034098">
    <property type="term" value="C:VCP-NPL4-UFD1 AAA ATPase complex"/>
    <property type="evidence" value="ECO:0007669"/>
    <property type="project" value="TreeGrafter"/>
</dbReference>
<evidence type="ECO:0000256" key="1">
    <source>
        <dbReference type="ARBA" id="ARBA00006043"/>
    </source>
</evidence>
<dbReference type="STRING" id="3068.D8TKQ1"/>
<dbReference type="GeneID" id="9618235"/>
<evidence type="ECO:0000256" key="2">
    <source>
        <dbReference type="ARBA" id="ARBA00022786"/>
    </source>
</evidence>
<proteinExistence type="inferred from homology"/>
<dbReference type="InterPro" id="IPR001012">
    <property type="entry name" value="UBX_dom"/>
</dbReference>
<comment type="similarity">
    <text evidence="1">Belongs to the UFD1 family.</text>
</comment>
<reference evidence="5 6" key="1">
    <citation type="journal article" date="2010" name="Science">
        <title>Genomic analysis of organismal complexity in the multicellular green alga Volvox carteri.</title>
        <authorList>
            <person name="Prochnik S.E."/>
            <person name="Umen J."/>
            <person name="Nedelcu A.M."/>
            <person name="Hallmann A."/>
            <person name="Miller S.M."/>
            <person name="Nishii I."/>
            <person name="Ferris P."/>
            <person name="Kuo A."/>
            <person name="Mitros T."/>
            <person name="Fritz-Laylin L.K."/>
            <person name="Hellsten U."/>
            <person name="Chapman J."/>
            <person name="Simakov O."/>
            <person name="Rensing S.A."/>
            <person name="Terry A."/>
            <person name="Pangilinan J."/>
            <person name="Kapitonov V."/>
            <person name="Jurka J."/>
            <person name="Salamov A."/>
            <person name="Shapiro H."/>
            <person name="Schmutz J."/>
            <person name="Grimwood J."/>
            <person name="Lindquist E."/>
            <person name="Lucas S."/>
            <person name="Grigoriev I.V."/>
            <person name="Schmitt R."/>
            <person name="Kirk D."/>
            <person name="Rokhsar D.S."/>
        </authorList>
    </citation>
    <scope>NUCLEOTIDE SEQUENCE [LARGE SCALE GENOMIC DNA]</scope>
    <source>
        <strain evidence="6">f. Nagariensis / Eve</strain>
    </source>
</reference>
<dbReference type="Pfam" id="PF24842">
    <property type="entry name" value="UFD1_N2"/>
    <property type="match status" value="1"/>
</dbReference>
<dbReference type="Gene3D" id="2.40.40.50">
    <property type="entry name" value="Ubiquitin fusion degradation protein UFD1, N-terminal domain"/>
    <property type="match status" value="1"/>
</dbReference>
<protein>
    <recommendedName>
        <fullName evidence="4">UBX domain-containing protein</fullName>
    </recommendedName>
</protein>
<keyword evidence="3" id="KW-0175">Coiled coil</keyword>
<dbReference type="SUPFAM" id="SSF54236">
    <property type="entry name" value="Ubiquitin-like"/>
    <property type="match status" value="1"/>
</dbReference>
<dbReference type="InterPro" id="IPR029071">
    <property type="entry name" value="Ubiquitin-like_domsf"/>
</dbReference>
<dbReference type="Pfam" id="PF03152">
    <property type="entry name" value="UFD1_N1"/>
    <property type="match status" value="1"/>
</dbReference>
<feature type="coiled-coil region" evidence="3">
    <location>
        <begin position="236"/>
        <end position="291"/>
    </location>
</feature>
<feature type="non-terminal residue" evidence="5">
    <location>
        <position position="1"/>
    </location>
</feature>
<dbReference type="GO" id="GO:0036503">
    <property type="term" value="P:ERAD pathway"/>
    <property type="evidence" value="ECO:0007669"/>
    <property type="project" value="TreeGrafter"/>
</dbReference>
<dbReference type="InterPro" id="IPR055418">
    <property type="entry name" value="UFD1_N2"/>
</dbReference>
<evidence type="ECO:0000313" key="5">
    <source>
        <dbReference type="EMBL" id="EFJ51924.1"/>
    </source>
</evidence>